<evidence type="ECO:0008006" key="5">
    <source>
        <dbReference type="Google" id="ProtNLM"/>
    </source>
</evidence>
<dbReference type="RefSeq" id="WP_239069096.1">
    <property type="nucleotide sequence ID" value="NZ_BONP01000006.1"/>
</dbReference>
<dbReference type="Proteomes" id="UP000614741">
    <property type="component" value="Unassembled WGS sequence"/>
</dbReference>
<keyword evidence="4" id="KW-1185">Reference proteome</keyword>
<keyword evidence="2" id="KW-0472">Membrane</keyword>
<keyword evidence="2" id="KW-0812">Transmembrane</keyword>
<evidence type="ECO:0000256" key="2">
    <source>
        <dbReference type="SAM" id="Phobius"/>
    </source>
</evidence>
<feature type="transmembrane region" description="Helical" evidence="2">
    <location>
        <begin position="94"/>
        <end position="113"/>
    </location>
</feature>
<evidence type="ECO:0000256" key="1">
    <source>
        <dbReference type="SAM" id="MobiDB-lite"/>
    </source>
</evidence>
<protein>
    <recommendedName>
        <fullName evidence="5">Histidine kinase</fullName>
    </recommendedName>
</protein>
<organism evidence="3 4">
    <name type="scientific">Cellulomonas phragmiteti</name>
    <dbReference type="NCBI Taxonomy" id="478780"/>
    <lineage>
        <taxon>Bacteria</taxon>
        <taxon>Bacillati</taxon>
        <taxon>Actinomycetota</taxon>
        <taxon>Actinomycetes</taxon>
        <taxon>Micrococcales</taxon>
        <taxon>Cellulomonadaceae</taxon>
        <taxon>Cellulomonas</taxon>
    </lineage>
</organism>
<feature type="transmembrane region" description="Helical" evidence="2">
    <location>
        <begin position="29"/>
        <end position="52"/>
    </location>
</feature>
<reference evidence="3 4" key="1">
    <citation type="submission" date="2021-01" db="EMBL/GenBank/DDBJ databases">
        <title>Whole genome shotgun sequence of Cellulomonas phragmiteti NBRC 110785.</title>
        <authorList>
            <person name="Komaki H."/>
            <person name="Tamura T."/>
        </authorList>
    </citation>
    <scope>NUCLEOTIDE SEQUENCE [LARGE SCALE GENOMIC DNA]</scope>
    <source>
        <strain evidence="3 4">NBRC 110785</strain>
    </source>
</reference>
<accession>A0ABQ4DJR6</accession>
<comment type="caution">
    <text evidence="3">The sequence shown here is derived from an EMBL/GenBank/DDBJ whole genome shotgun (WGS) entry which is preliminary data.</text>
</comment>
<feature type="transmembrane region" description="Helical" evidence="2">
    <location>
        <begin position="119"/>
        <end position="140"/>
    </location>
</feature>
<name>A0ABQ4DJR6_9CELL</name>
<keyword evidence="2" id="KW-1133">Transmembrane helix</keyword>
<sequence>MTRPPVAPEPEGGSTAARPPAGDTGRPPLLDVACALVLLESVALLAVAVAGVRDLVRGAEVGPVLFLVVLALGAALLLAGAVRALWSGRRWGRGPVLTAQIMLVVTAVTWWGAGGGPVALVPVVAALVVVVALLSPRVVAVTSGRSDAVS</sequence>
<proteinExistence type="predicted"/>
<evidence type="ECO:0000313" key="3">
    <source>
        <dbReference type="EMBL" id="GIG39587.1"/>
    </source>
</evidence>
<dbReference type="EMBL" id="BONP01000006">
    <property type="protein sequence ID" value="GIG39587.1"/>
    <property type="molecule type" value="Genomic_DNA"/>
</dbReference>
<feature type="region of interest" description="Disordered" evidence="1">
    <location>
        <begin position="1"/>
        <end position="24"/>
    </location>
</feature>
<gene>
    <name evidence="3" type="ORF">Cph01nite_13490</name>
</gene>
<feature type="transmembrane region" description="Helical" evidence="2">
    <location>
        <begin position="64"/>
        <end position="82"/>
    </location>
</feature>
<evidence type="ECO:0000313" key="4">
    <source>
        <dbReference type="Proteomes" id="UP000614741"/>
    </source>
</evidence>